<dbReference type="EMBL" id="CAJOBG010008217">
    <property type="protein sequence ID" value="CAF4238066.1"/>
    <property type="molecule type" value="Genomic_DNA"/>
</dbReference>
<accession>A0A815VRZ9</accession>
<dbReference type="Proteomes" id="UP000663855">
    <property type="component" value="Unassembled WGS sequence"/>
</dbReference>
<sequence>MTSSTNLATKYVAFSYSKNNQELVLKIYGYLKNENLPVWINVQDGTNKDIHESEDNIINNISILVCFLTPMYQTSKFFQKQVESARRKRIPIIACRLLPNWKPSGWLNKITSDLLTIDLRGINQKNFLDKTNKLREKVMWLLDNQKDSELLSILPVHESLIDIADQSVLLDDSDMFSLVENFDSNCRKKRPIKYRILPKKCCLSLSNLMICNNEYILISGNNHLHLFDRNLKLIRSNNDRKINEDDLKDLSWCSYLNCFIILTKKQIYLMNSLTSKLSIIENIKLKDHREEFVSCCCSEEKLYVITCQLNSSSFYFEEYNLPTFRFLRKFQILDFIGNALIVQNGVFNKNFNLEEILSLRYYDKKLAIVMRIGLNWFIYFFYLYDQPFFLKKILLDDKSRITILDSLNQLIIFKDYLSNSFIQMPMDLENKFQTNQISNYSKAFIDFNGKLRSIASFRMSNIVLLIDNALVIYKL</sequence>
<dbReference type="OrthoDB" id="9989551at2759"/>
<dbReference type="Proteomes" id="UP000676336">
    <property type="component" value="Unassembled WGS sequence"/>
</dbReference>
<name>A0A815VRZ9_9BILA</name>
<dbReference type="SUPFAM" id="SSF50978">
    <property type="entry name" value="WD40 repeat-like"/>
    <property type="match status" value="1"/>
</dbReference>
<dbReference type="EMBL" id="CAJNRF010008821">
    <property type="protein sequence ID" value="CAF2105150.1"/>
    <property type="molecule type" value="Genomic_DNA"/>
</dbReference>
<dbReference type="InterPro" id="IPR000157">
    <property type="entry name" value="TIR_dom"/>
</dbReference>
<dbReference type="Pfam" id="PF13676">
    <property type="entry name" value="TIR_2"/>
    <property type="match status" value="1"/>
</dbReference>
<evidence type="ECO:0000313" key="2">
    <source>
        <dbReference type="EMBL" id="CAF1276742.1"/>
    </source>
</evidence>
<dbReference type="Proteomes" id="UP000663866">
    <property type="component" value="Unassembled WGS sequence"/>
</dbReference>
<dbReference type="InterPro" id="IPR036322">
    <property type="entry name" value="WD40_repeat_dom_sf"/>
</dbReference>
<reference evidence="3" key="1">
    <citation type="submission" date="2021-02" db="EMBL/GenBank/DDBJ databases">
        <authorList>
            <person name="Nowell W R."/>
        </authorList>
    </citation>
    <scope>NUCLEOTIDE SEQUENCE</scope>
</reference>
<dbReference type="Gene3D" id="3.40.50.10140">
    <property type="entry name" value="Toll/interleukin-1 receptor homology (TIR) domain"/>
    <property type="match status" value="1"/>
</dbReference>
<keyword evidence="11" id="KW-1185">Reference proteome</keyword>
<evidence type="ECO:0000313" key="9">
    <source>
        <dbReference type="EMBL" id="CAF4238066.1"/>
    </source>
</evidence>
<dbReference type="Proteomes" id="UP000663856">
    <property type="component" value="Unassembled WGS sequence"/>
</dbReference>
<organism evidence="3 10">
    <name type="scientific">Rotaria magnacalcarata</name>
    <dbReference type="NCBI Taxonomy" id="392030"/>
    <lineage>
        <taxon>Eukaryota</taxon>
        <taxon>Metazoa</taxon>
        <taxon>Spiralia</taxon>
        <taxon>Gnathifera</taxon>
        <taxon>Rotifera</taxon>
        <taxon>Eurotatoria</taxon>
        <taxon>Bdelloidea</taxon>
        <taxon>Philodinida</taxon>
        <taxon>Philodinidae</taxon>
        <taxon>Rotaria</taxon>
    </lineage>
</organism>
<dbReference type="InterPro" id="IPR035897">
    <property type="entry name" value="Toll_tir_struct_dom_sf"/>
</dbReference>
<evidence type="ECO:0000259" key="1">
    <source>
        <dbReference type="Pfam" id="PF13676"/>
    </source>
</evidence>
<dbReference type="GO" id="GO:0007165">
    <property type="term" value="P:signal transduction"/>
    <property type="evidence" value="ECO:0007669"/>
    <property type="project" value="InterPro"/>
</dbReference>
<dbReference type="EMBL" id="CAJNOW010008394">
    <property type="protein sequence ID" value="CAF1536502.1"/>
    <property type="molecule type" value="Genomic_DNA"/>
</dbReference>
<comment type="caution">
    <text evidence="3">The sequence shown here is derived from an EMBL/GenBank/DDBJ whole genome shotgun (WGS) entry which is preliminary data.</text>
</comment>
<evidence type="ECO:0000313" key="3">
    <source>
        <dbReference type="EMBL" id="CAF1536502.1"/>
    </source>
</evidence>
<evidence type="ECO:0000313" key="10">
    <source>
        <dbReference type="Proteomes" id="UP000663834"/>
    </source>
</evidence>
<evidence type="ECO:0000313" key="11">
    <source>
        <dbReference type="Proteomes" id="UP000663866"/>
    </source>
</evidence>
<dbReference type="Proteomes" id="UP000663824">
    <property type="component" value="Unassembled WGS sequence"/>
</dbReference>
<evidence type="ECO:0000313" key="4">
    <source>
        <dbReference type="EMBL" id="CAF1930322.1"/>
    </source>
</evidence>
<dbReference type="AlphaFoldDB" id="A0A815VRZ9"/>
<dbReference type="EMBL" id="CAJNOV010007321">
    <property type="protein sequence ID" value="CAF1276742.1"/>
    <property type="molecule type" value="Genomic_DNA"/>
</dbReference>
<evidence type="ECO:0000313" key="7">
    <source>
        <dbReference type="EMBL" id="CAF4073095.1"/>
    </source>
</evidence>
<dbReference type="EMBL" id="CAJOBI010003641">
    <property type="protein sequence ID" value="CAF3976031.1"/>
    <property type="molecule type" value="Genomic_DNA"/>
</dbReference>
<dbReference type="EMBL" id="CAJOBH010007859">
    <property type="protein sequence ID" value="CAF4096199.1"/>
    <property type="molecule type" value="Genomic_DNA"/>
</dbReference>
<evidence type="ECO:0000313" key="6">
    <source>
        <dbReference type="EMBL" id="CAF3976031.1"/>
    </source>
</evidence>
<proteinExistence type="predicted"/>
<dbReference type="Proteomes" id="UP000663834">
    <property type="component" value="Unassembled WGS sequence"/>
</dbReference>
<dbReference type="EMBL" id="CAJOBJ010006923">
    <property type="protein sequence ID" value="CAF4073095.1"/>
    <property type="molecule type" value="Genomic_DNA"/>
</dbReference>
<dbReference type="Proteomes" id="UP000681967">
    <property type="component" value="Unassembled WGS sequence"/>
</dbReference>
<dbReference type="Proteomes" id="UP000681720">
    <property type="component" value="Unassembled WGS sequence"/>
</dbReference>
<dbReference type="EMBL" id="CAJNRE010000678">
    <property type="protein sequence ID" value="CAF1930322.1"/>
    <property type="molecule type" value="Genomic_DNA"/>
</dbReference>
<feature type="domain" description="TIR" evidence="1">
    <location>
        <begin position="12"/>
        <end position="122"/>
    </location>
</feature>
<gene>
    <name evidence="8" type="ORF">BYL167_LOCUS18876</name>
    <name evidence="2" type="ORF">CJN711_LOCUS15761</name>
    <name evidence="7" type="ORF">GIL414_LOCUS15624</name>
    <name evidence="3" type="ORF">KQP761_LOCUS16667</name>
    <name evidence="4" type="ORF">MBJ925_LOCUS4144</name>
    <name evidence="9" type="ORF">OVN521_LOCUS28356</name>
    <name evidence="6" type="ORF">SMN809_LOCUS10592</name>
    <name evidence="5" type="ORF">WKI299_LOCUS21203</name>
</gene>
<evidence type="ECO:0000313" key="5">
    <source>
        <dbReference type="EMBL" id="CAF2105150.1"/>
    </source>
</evidence>
<protein>
    <recommendedName>
        <fullName evidence="1">TIR domain-containing protein</fullName>
    </recommendedName>
</protein>
<evidence type="ECO:0000313" key="8">
    <source>
        <dbReference type="EMBL" id="CAF4096199.1"/>
    </source>
</evidence>